<dbReference type="Pfam" id="PF00583">
    <property type="entry name" value="Acetyltransf_1"/>
    <property type="match status" value="2"/>
</dbReference>
<sequence length="327" mass="36968">MTDQTESNPKTKSAGHDIKDFTSSDEDFGKVWQMWQTIFPHWPIERERLERILHQLPGHHSIHDKGFCLSYLADGGHGKISVIGVMPEYRRKGLGTAFMEKAQAELRNAAQANEGGELKSLVIGSLTPRFWPQLPVDFPQEVKDFFIHRGFHKSTEPGVRDLYKDIRSSIAPPEVLEKVAKTNLRFSPWSPELYEECMTKQRANFTWGQAYEVLAAYGQHHEILVAFDPDTNAQIGWTLMCSPTAIINNVFAFLPLAPSKEKTGLIAAVGVDESARGKGVGLAMMVKALESMRERGVEGVFIDLVAIRGFYEQLGFETFWEYEGYVW</sequence>
<evidence type="ECO:0000313" key="4">
    <source>
        <dbReference type="Proteomes" id="UP000738349"/>
    </source>
</evidence>
<dbReference type="InterPro" id="IPR000182">
    <property type="entry name" value="GNAT_dom"/>
</dbReference>
<feature type="domain" description="N-acetyltransferase" evidence="2">
    <location>
        <begin position="184"/>
        <end position="327"/>
    </location>
</feature>
<dbReference type="Gene3D" id="3.40.630.30">
    <property type="match status" value="2"/>
</dbReference>
<dbReference type="SUPFAM" id="SSF55729">
    <property type="entry name" value="Acyl-CoA N-acyltransferases (Nat)"/>
    <property type="match status" value="1"/>
</dbReference>
<protein>
    <submittedName>
        <fullName evidence="3">Acyl-CoA N-acyltransferase</fullName>
    </submittedName>
</protein>
<dbReference type="PANTHER" id="PTHR43617">
    <property type="entry name" value="L-AMINO ACID N-ACETYLTRANSFERASE"/>
    <property type="match status" value="1"/>
</dbReference>
<evidence type="ECO:0000313" key="3">
    <source>
        <dbReference type="EMBL" id="KAH7177052.1"/>
    </source>
</evidence>
<gene>
    <name evidence="3" type="ORF">EDB81DRAFT_773942</name>
</gene>
<dbReference type="InterPro" id="IPR016181">
    <property type="entry name" value="Acyl_CoA_acyltransferase"/>
</dbReference>
<dbReference type="AlphaFoldDB" id="A0A9P9FVK1"/>
<organism evidence="3 4">
    <name type="scientific">Dactylonectria macrodidyma</name>
    <dbReference type="NCBI Taxonomy" id="307937"/>
    <lineage>
        <taxon>Eukaryota</taxon>
        <taxon>Fungi</taxon>
        <taxon>Dikarya</taxon>
        <taxon>Ascomycota</taxon>
        <taxon>Pezizomycotina</taxon>
        <taxon>Sordariomycetes</taxon>
        <taxon>Hypocreomycetidae</taxon>
        <taxon>Hypocreales</taxon>
        <taxon>Nectriaceae</taxon>
        <taxon>Dactylonectria</taxon>
    </lineage>
</organism>
<dbReference type="CDD" id="cd04301">
    <property type="entry name" value="NAT_SF"/>
    <property type="match status" value="2"/>
</dbReference>
<feature type="domain" description="N-acetyltransferase" evidence="2">
    <location>
        <begin position="16"/>
        <end position="167"/>
    </location>
</feature>
<proteinExistence type="predicted"/>
<dbReference type="Proteomes" id="UP000738349">
    <property type="component" value="Unassembled WGS sequence"/>
</dbReference>
<dbReference type="EMBL" id="JAGMUV010000001">
    <property type="protein sequence ID" value="KAH7177052.1"/>
    <property type="molecule type" value="Genomic_DNA"/>
</dbReference>
<dbReference type="PROSITE" id="PS51186">
    <property type="entry name" value="GNAT"/>
    <property type="match status" value="2"/>
</dbReference>
<comment type="caution">
    <text evidence="3">The sequence shown here is derived from an EMBL/GenBank/DDBJ whole genome shotgun (WGS) entry which is preliminary data.</text>
</comment>
<name>A0A9P9FVK1_9HYPO</name>
<keyword evidence="4" id="KW-1185">Reference proteome</keyword>
<reference evidence="3" key="1">
    <citation type="journal article" date="2021" name="Nat. Commun.">
        <title>Genetic determinants of endophytism in the Arabidopsis root mycobiome.</title>
        <authorList>
            <person name="Mesny F."/>
            <person name="Miyauchi S."/>
            <person name="Thiergart T."/>
            <person name="Pickel B."/>
            <person name="Atanasova L."/>
            <person name="Karlsson M."/>
            <person name="Huettel B."/>
            <person name="Barry K.W."/>
            <person name="Haridas S."/>
            <person name="Chen C."/>
            <person name="Bauer D."/>
            <person name="Andreopoulos W."/>
            <person name="Pangilinan J."/>
            <person name="LaButti K."/>
            <person name="Riley R."/>
            <person name="Lipzen A."/>
            <person name="Clum A."/>
            <person name="Drula E."/>
            <person name="Henrissat B."/>
            <person name="Kohler A."/>
            <person name="Grigoriev I.V."/>
            <person name="Martin F.M."/>
            <person name="Hacquard S."/>
        </authorList>
    </citation>
    <scope>NUCLEOTIDE SEQUENCE</scope>
    <source>
        <strain evidence="3">MPI-CAGE-AT-0147</strain>
    </source>
</reference>
<dbReference type="PANTHER" id="PTHR43617:SF34">
    <property type="entry name" value="PUTATIVE-RELATED"/>
    <property type="match status" value="1"/>
</dbReference>
<evidence type="ECO:0000259" key="2">
    <source>
        <dbReference type="PROSITE" id="PS51186"/>
    </source>
</evidence>
<dbReference type="OrthoDB" id="47059at2759"/>
<accession>A0A9P9FVK1</accession>
<feature type="region of interest" description="Disordered" evidence="1">
    <location>
        <begin position="1"/>
        <end position="21"/>
    </location>
</feature>
<feature type="compositionally biased region" description="Polar residues" evidence="1">
    <location>
        <begin position="1"/>
        <end position="11"/>
    </location>
</feature>
<evidence type="ECO:0000256" key="1">
    <source>
        <dbReference type="SAM" id="MobiDB-lite"/>
    </source>
</evidence>
<dbReference type="GO" id="GO:0016747">
    <property type="term" value="F:acyltransferase activity, transferring groups other than amino-acyl groups"/>
    <property type="evidence" value="ECO:0007669"/>
    <property type="project" value="InterPro"/>
</dbReference>
<dbReference type="InterPro" id="IPR050276">
    <property type="entry name" value="MshD_Acetyltransferase"/>
</dbReference>